<sequence length="301" mass="34223">MNRYPDPDSKKLKDSIANRLDTETERLVIGNGSDEIILFLLQVFCKEGDTIIFPDPTFAMYSIISKGLGIKPASISLDNHWDFSADLLLSSANENNSKIIFLSYPNNPTGNCFSDIETQKVIDKFQGIVVIDEAYHDFSQKTFINQIKKHNNLVILRSLSKIGLAGLRVGFGVADPLIINEINKVRLPYNSNIISQTFAEHLLKNFKLVQKQIDSILCERHQLLEELQKIESITPFPSDSNFILFKTERSAENIFTYLIKNEILVRNLNSHPKLNNCLRVTVGTKNENDLFISKLKDFISQ</sequence>
<dbReference type="GO" id="GO:0000105">
    <property type="term" value="P:L-histidine biosynthetic process"/>
    <property type="evidence" value="ECO:0007669"/>
    <property type="project" value="UniProtKB-KW"/>
</dbReference>
<dbReference type="PANTHER" id="PTHR42885">
    <property type="entry name" value="HISTIDINOL-PHOSPHATE AMINOTRANSFERASE-RELATED"/>
    <property type="match status" value="1"/>
</dbReference>
<dbReference type="GO" id="GO:0030170">
    <property type="term" value="F:pyridoxal phosphate binding"/>
    <property type="evidence" value="ECO:0007669"/>
    <property type="project" value="InterPro"/>
</dbReference>
<dbReference type="InterPro" id="IPR005861">
    <property type="entry name" value="HisP_aminotrans"/>
</dbReference>
<protein>
    <recommendedName>
        <fullName evidence="8">Aminotransferase class I/classII large domain-containing protein</fullName>
    </recommendedName>
</protein>
<evidence type="ECO:0000256" key="4">
    <source>
        <dbReference type="ARBA" id="ARBA00022679"/>
    </source>
</evidence>
<keyword evidence="4" id="KW-0808">Transferase</keyword>
<dbReference type="InterPro" id="IPR015422">
    <property type="entry name" value="PyrdxlP-dep_Trfase_small"/>
</dbReference>
<dbReference type="InterPro" id="IPR004839">
    <property type="entry name" value="Aminotransferase_I/II_large"/>
</dbReference>
<feature type="domain" description="Aminotransferase class I/classII large" evidence="8">
    <location>
        <begin position="2"/>
        <end position="294"/>
    </location>
</feature>
<reference evidence="9" key="1">
    <citation type="submission" date="2018-05" db="EMBL/GenBank/DDBJ databases">
        <authorList>
            <person name="Lanie J.A."/>
            <person name="Ng W.-L."/>
            <person name="Kazmierczak K.M."/>
            <person name="Andrzejewski T.M."/>
            <person name="Davidsen T.M."/>
            <person name="Wayne K.J."/>
            <person name="Tettelin H."/>
            <person name="Glass J.I."/>
            <person name="Rusch D."/>
            <person name="Podicherti R."/>
            <person name="Tsui H.-C.T."/>
            <person name="Winkler M.E."/>
        </authorList>
    </citation>
    <scope>NUCLEOTIDE SEQUENCE</scope>
</reference>
<evidence type="ECO:0000259" key="8">
    <source>
        <dbReference type="Pfam" id="PF00155"/>
    </source>
</evidence>
<dbReference type="InterPro" id="IPR015421">
    <property type="entry name" value="PyrdxlP-dep_Trfase_major"/>
</dbReference>
<dbReference type="Gene3D" id="3.90.1150.10">
    <property type="entry name" value="Aspartate Aminotransferase, domain 1"/>
    <property type="match status" value="1"/>
</dbReference>
<dbReference type="SUPFAM" id="SSF53383">
    <property type="entry name" value="PLP-dependent transferases"/>
    <property type="match status" value="1"/>
</dbReference>
<evidence type="ECO:0000256" key="1">
    <source>
        <dbReference type="ARBA" id="ARBA00001933"/>
    </source>
</evidence>
<keyword evidence="5" id="KW-0663">Pyridoxal phosphate</keyword>
<gene>
    <name evidence="9" type="ORF">METZ01_LOCUS315481</name>
</gene>
<comment type="pathway">
    <text evidence="7">Amino-acid biosynthesis.</text>
</comment>
<evidence type="ECO:0000256" key="2">
    <source>
        <dbReference type="ARBA" id="ARBA00022576"/>
    </source>
</evidence>
<evidence type="ECO:0000256" key="7">
    <source>
        <dbReference type="ARBA" id="ARBA00029440"/>
    </source>
</evidence>
<proteinExistence type="predicted"/>
<dbReference type="GO" id="GO:0004400">
    <property type="term" value="F:histidinol-phosphate transaminase activity"/>
    <property type="evidence" value="ECO:0007669"/>
    <property type="project" value="InterPro"/>
</dbReference>
<evidence type="ECO:0000256" key="3">
    <source>
        <dbReference type="ARBA" id="ARBA00022605"/>
    </source>
</evidence>
<dbReference type="CDD" id="cd00609">
    <property type="entry name" value="AAT_like"/>
    <property type="match status" value="1"/>
</dbReference>
<evidence type="ECO:0000256" key="5">
    <source>
        <dbReference type="ARBA" id="ARBA00022898"/>
    </source>
</evidence>
<dbReference type="EMBL" id="UINC01101650">
    <property type="protein sequence ID" value="SVC62627.1"/>
    <property type="molecule type" value="Genomic_DNA"/>
</dbReference>
<dbReference type="NCBIfam" id="TIGR01141">
    <property type="entry name" value="hisC"/>
    <property type="match status" value="1"/>
</dbReference>
<accession>A0A382NQJ1</accession>
<keyword evidence="6" id="KW-0368">Histidine biosynthesis</keyword>
<evidence type="ECO:0000313" key="9">
    <source>
        <dbReference type="EMBL" id="SVC62627.1"/>
    </source>
</evidence>
<dbReference type="Gene3D" id="3.40.640.10">
    <property type="entry name" value="Type I PLP-dependent aspartate aminotransferase-like (Major domain)"/>
    <property type="match status" value="1"/>
</dbReference>
<keyword evidence="3" id="KW-0028">Amino-acid biosynthesis</keyword>
<dbReference type="AlphaFoldDB" id="A0A382NQJ1"/>
<dbReference type="PANTHER" id="PTHR42885:SF2">
    <property type="entry name" value="HISTIDINOL-PHOSPHATE AMINOTRANSFERASE"/>
    <property type="match status" value="1"/>
</dbReference>
<dbReference type="InterPro" id="IPR015424">
    <property type="entry name" value="PyrdxlP-dep_Trfase"/>
</dbReference>
<name>A0A382NQJ1_9ZZZZ</name>
<evidence type="ECO:0000256" key="6">
    <source>
        <dbReference type="ARBA" id="ARBA00023102"/>
    </source>
</evidence>
<dbReference type="Pfam" id="PF00155">
    <property type="entry name" value="Aminotran_1_2"/>
    <property type="match status" value="1"/>
</dbReference>
<organism evidence="9">
    <name type="scientific">marine metagenome</name>
    <dbReference type="NCBI Taxonomy" id="408172"/>
    <lineage>
        <taxon>unclassified sequences</taxon>
        <taxon>metagenomes</taxon>
        <taxon>ecological metagenomes</taxon>
    </lineage>
</organism>
<comment type="cofactor">
    <cofactor evidence="1">
        <name>pyridoxal 5'-phosphate</name>
        <dbReference type="ChEBI" id="CHEBI:597326"/>
    </cofactor>
</comment>
<keyword evidence="2" id="KW-0032">Aminotransferase</keyword>